<dbReference type="SUPFAM" id="SSF51219">
    <property type="entry name" value="TRAP-like"/>
    <property type="match status" value="1"/>
</dbReference>
<proteinExistence type="predicted"/>
<gene>
    <name evidence="1" type="ORF">K0T92_15070</name>
</gene>
<organism evidence="1 2">
    <name type="scientific">Paenibacillus oenotherae</name>
    <dbReference type="NCBI Taxonomy" id="1435645"/>
    <lineage>
        <taxon>Bacteria</taxon>
        <taxon>Bacillati</taxon>
        <taxon>Bacillota</taxon>
        <taxon>Bacilli</taxon>
        <taxon>Bacillales</taxon>
        <taxon>Paenibacillaceae</taxon>
        <taxon>Paenibacillus</taxon>
    </lineage>
</organism>
<dbReference type="NCBIfam" id="TIGR00266">
    <property type="entry name" value="TIGR00266 family protein"/>
    <property type="match status" value="1"/>
</dbReference>
<accession>A0ABS7D881</accession>
<name>A0ABS7D881_9BACL</name>
<dbReference type="Proteomes" id="UP000812277">
    <property type="component" value="Unassembled WGS sequence"/>
</dbReference>
<protein>
    <submittedName>
        <fullName evidence="1">TIGR00266 family protein</fullName>
    </submittedName>
</protein>
<sequence>MRYEILYEGAFPLLKVNLEQGETVKAESGAMVSMSPNINLTGTVDGGIMRGLGRMLSGEKFFFQELTSTRGSGEVTLAPSTIGGIQAVELDGSYTLCVQKDGFLAATSGIEVATKMQNLSRGILSGEGFFIIEIRGRGTVFLSSYGAIHAINLAHGEEIVVDNGHLVAWPSYMNYTIEKAAKGWISTFTSGEVAVCRFRGEGVVLIQTRNPRSFGEWLKGFIPGK</sequence>
<evidence type="ECO:0000313" key="1">
    <source>
        <dbReference type="EMBL" id="MBW7476066.1"/>
    </source>
</evidence>
<dbReference type="PANTHER" id="PTHR43657">
    <property type="entry name" value="TRYPTOPHAN RNA-BINDING ATTENUATOR PROTEIN-LIKE PROTEIN"/>
    <property type="match status" value="1"/>
</dbReference>
<evidence type="ECO:0000313" key="2">
    <source>
        <dbReference type="Proteomes" id="UP000812277"/>
    </source>
</evidence>
<dbReference type="Gene3D" id="3.60.160.10">
    <property type="entry name" value="Mitochondrial biogenesis AIM24"/>
    <property type="match status" value="1"/>
</dbReference>
<comment type="caution">
    <text evidence="1">The sequence shown here is derived from an EMBL/GenBank/DDBJ whole genome shotgun (WGS) entry which is preliminary data.</text>
</comment>
<dbReference type="EMBL" id="JAHZIJ010000010">
    <property type="protein sequence ID" value="MBW7476066.1"/>
    <property type="molecule type" value="Genomic_DNA"/>
</dbReference>
<dbReference type="InterPro" id="IPR036983">
    <property type="entry name" value="AIM24_sf"/>
</dbReference>
<reference evidence="1 2" key="1">
    <citation type="submission" date="2021-07" db="EMBL/GenBank/DDBJ databases">
        <title>Paenibacillus radiodurans sp. nov., isolated from the southeastern edge of Tengger Desert.</title>
        <authorList>
            <person name="Zhang G."/>
        </authorList>
    </citation>
    <scope>NUCLEOTIDE SEQUENCE [LARGE SCALE GENOMIC DNA]</scope>
    <source>
        <strain evidence="1 2">DT7-4</strain>
    </source>
</reference>
<dbReference type="PANTHER" id="PTHR43657:SF1">
    <property type="entry name" value="ALTERED INHERITANCE OF MITOCHONDRIA PROTEIN 24, MITOCHONDRIAL"/>
    <property type="match status" value="1"/>
</dbReference>
<dbReference type="RefSeq" id="WP_219873308.1">
    <property type="nucleotide sequence ID" value="NZ_JAHZIJ010000010.1"/>
</dbReference>
<dbReference type="Pfam" id="PF01987">
    <property type="entry name" value="AIM24"/>
    <property type="match status" value="1"/>
</dbReference>
<dbReference type="InterPro" id="IPR002838">
    <property type="entry name" value="AIM24"/>
</dbReference>
<keyword evidence="2" id="KW-1185">Reference proteome</keyword>
<dbReference type="InterPro" id="IPR016031">
    <property type="entry name" value="Trp_RNA-bd_attenuator-like_dom"/>
</dbReference>